<gene>
    <name evidence="1" type="ORF">Ppb6_02108</name>
</gene>
<evidence type="ECO:0000313" key="1">
    <source>
        <dbReference type="EMBL" id="OCQ52764.1"/>
    </source>
</evidence>
<dbReference type="Proteomes" id="UP000093476">
    <property type="component" value="Unassembled WGS sequence"/>
</dbReference>
<protein>
    <recommendedName>
        <fullName evidence="3">Sce7726 family protein</fullName>
    </recommendedName>
</protein>
<evidence type="ECO:0000313" key="2">
    <source>
        <dbReference type="Proteomes" id="UP000093476"/>
    </source>
</evidence>
<dbReference type="InterPro" id="IPR047729">
    <property type="entry name" value="Sce7726-like"/>
</dbReference>
<dbReference type="EMBL" id="LOMY01000074">
    <property type="protein sequence ID" value="OCQ52764.1"/>
    <property type="molecule type" value="Genomic_DNA"/>
</dbReference>
<keyword evidence="2" id="KW-1185">Reference proteome</keyword>
<accession>A0A1C0U4B0</accession>
<comment type="caution">
    <text evidence="1">The sequence shown here is derived from an EMBL/GenBank/DDBJ whole genome shotgun (WGS) entry which is preliminary data.</text>
</comment>
<dbReference type="NCBIfam" id="NF033832">
    <property type="entry name" value="sce7726_fam"/>
    <property type="match status" value="1"/>
</dbReference>
<dbReference type="RefSeq" id="WP_065823179.1">
    <property type="nucleotide sequence ID" value="NZ_CAWMQZ010000074.1"/>
</dbReference>
<reference evidence="1 2" key="1">
    <citation type="submission" date="2015-12" db="EMBL/GenBank/DDBJ databases">
        <title>Genome comparisons provide insights into the role of secondary metabolites in the pathogenic phase of the Photorhabdus life cycle.</title>
        <authorList>
            <person name="Tobias N.J."/>
            <person name="Mishra B."/>
            <person name="Gupta D.K."/>
            <person name="Thines M."/>
            <person name="Stinear T.P."/>
            <person name="Bode H.B."/>
        </authorList>
    </citation>
    <scope>NUCLEOTIDE SEQUENCE [LARGE SCALE GENOMIC DNA]</scope>
    <source>
        <strain evidence="1 2">PB68.1</strain>
    </source>
</reference>
<proteinExistence type="predicted"/>
<dbReference type="AlphaFoldDB" id="A0A1C0U4B0"/>
<organism evidence="1 2">
    <name type="scientific">Photorhabdus australis subsp. thailandensis</name>
    <dbReference type="NCBI Taxonomy" id="2805096"/>
    <lineage>
        <taxon>Bacteria</taxon>
        <taxon>Pseudomonadati</taxon>
        <taxon>Pseudomonadota</taxon>
        <taxon>Gammaproteobacteria</taxon>
        <taxon>Enterobacterales</taxon>
        <taxon>Morganellaceae</taxon>
        <taxon>Photorhabdus</taxon>
    </lineage>
</organism>
<sequence length="275" mass="31593">MASLSIKKEDSIKAALIDWLIERDELNDNAVLINELPIANFSRRVDLAVVNGKLHAYEIKSDSDSLARLEGQISTYRLYFDKVTLVCAPKFTEKALSILPTDIEILEIKKNNSGTINSFIKKRRGHTCKISEDNFILSFVEKKEIVKFVRKNGYRCHPSEIRENIYNLTKNISIEKKRNFTINYLKIKYKLSFENFINNKNSNSTSAENVSLLSNNKIKRNINKVNKDEEPKHIDISVYQKPINSYAIDISKNLSLIGIKSHTPIYIIPRNKIAS</sequence>
<evidence type="ECO:0008006" key="3">
    <source>
        <dbReference type="Google" id="ProtNLM"/>
    </source>
</evidence>
<name>A0A1C0U4B0_9GAMM</name>
<dbReference type="PATRIC" id="fig|286156.4.peg.2390"/>